<accession>A0A6M4JCF8</accession>
<dbReference type="NCBIfam" id="NF012210">
    <property type="entry name" value="PDxFFG"/>
    <property type="match status" value="1"/>
</dbReference>
<dbReference type="RefSeq" id="WP_171111759.1">
    <property type="nucleotide sequence ID" value="NZ_CP053096.1"/>
</dbReference>
<dbReference type="InterPro" id="IPR001119">
    <property type="entry name" value="SLH_dom"/>
</dbReference>
<feature type="domain" description="SLH" evidence="3">
    <location>
        <begin position="2541"/>
        <end position="2574"/>
    </location>
</feature>
<dbReference type="EMBL" id="CP053096">
    <property type="protein sequence ID" value="QJR43716.1"/>
    <property type="molecule type" value="Genomic_DNA"/>
</dbReference>
<proteinExistence type="predicted"/>
<dbReference type="Proteomes" id="UP000500686">
    <property type="component" value="Chromosome"/>
</dbReference>
<feature type="coiled-coil region" evidence="1">
    <location>
        <begin position="482"/>
        <end position="516"/>
    </location>
</feature>
<protein>
    <submittedName>
        <fullName evidence="4">PDxFFG protein</fullName>
    </submittedName>
</protein>
<feature type="transmembrane region" description="Helical" evidence="2">
    <location>
        <begin position="21"/>
        <end position="40"/>
    </location>
</feature>
<sequence>MKEKKNKSKKPFNWRTLVWPKYAISLGIIVLASAATIGIMKYNSTKPVLEKGTEAKELKNEFVDPSVGAVLSFVNTDKDKTIGEFDPNKGPDGSVKYKDKWVDYNEFLKIYYNENHAMPFLNIRYGMFDFYNEYIEAVSAKDFYEFTQWFMKNVSWGPEIITLKEFSIVKGVELNGNNITLGSHSNKDKEYTTIKFFPDAFFGSIPLHSELGGSGNATDSLLYKINKKLLSGSELTKFLESIAQYNSLTNISDETLKTQSFRTINDKRGLLNKSVFAISGDLPSIIKDNSFSDIEKSRLNIQSNYISVVFADNEKEAQEKFAKLAQKYQNNDKNGVLKNINNFKFVKKTIVDTVYTSNIDAKEFGAEDEYLKIIFNDGTSFALFDSIENVQYQQGDHFASAENVESITHGLERGQREYSNLESDIQTLFSNKFANNIYFNILNKDRFVQLVEDLDSIKDLRKQITIANKVIIEKNKDYDEIINKFNEHKVNSQKQLEDLNNKIASNKDKITKLSAEINSSTDEVIKKQKNFEIFKIEKENKSLELNKYELEQLVNFAVEKILEYKKMIPSDQELENANKKIKDLTEKITKLDEPKINQELIKILRRAKIAPEHLESLIGLYKLANVVKTSKFNTPVTEFSNIKQKADYVKELRDFISQNRPLFKFYNEILGGNNFAKLEPESNDYVYYSNDLGFLPTQLIALDELSQISNLNQINWREYVNIDGFLRSQSDTQTKQFYVYAPELKTVKNDYNEPKETLESSLAKDNQEFNTIKDSFIKNKELVKKSDSINNKVNAKGFDKFVAEFKKAIQELTDLGNNYKLDVDQYVKVMTLKSLVEYEDEKTKEKILYNEIVKLITEDNDLVGSLESFKSVMADIDVTRKQIQTNIETYKIKVAKILSNIISSYSQMVKISKEYKSDFDSYTKSQLQLYDKQLSVLLSKLSSVDLSNSEISKLMNELVATAFESIDIFNKNLANNESTTSKILVEAKNALDYVKSYESKIYSTTADRGIFDEMITDYFSLVSSPIFRKYNLDGTTNNSHRKYIAVLFNPLIAYQKSNFELNYAKAQDYKTKVTKLQSEINNLPTQDEKNKKQKELVLLQNNQLYYEYLAENNKFEDGQVYNTLNKISVLKQAWTFTDFENNDNFIFSFSKDSSPLKDVYTKAQVDRFNKSLQIYTETKTKLFANNDEFIQKPIEFLQKLLTNANSFNIADEKYETTFEKAVSVAKQIWELDQKNKKWHEPLLTGEGNEINSTNPLIVASTKIELIDKLTNLGIIKNDTNVDQFVQKYIHRMQLNSVQKQGTKLILTLKEKQLVKNDKYDNYMSTKYLKFNIDANTSDNVGDSKLEQVKELFDVLGYKAVVQPSIIKEEGSKLIVDENGQTISVPTYNVYVEAYDNFTNTLLNKIPWAGEWLEGEHLVKKLNADGVIEYKVEKGKYLGFTPDSRVGLWALLAMNNTEYKGISIDFLKFVAAHEYGHHITLNSAQDLGDKGEKPIYGSALLPGATPNIQNYYSRKALDLYLKARTHLKLNSSPLLNQPNVVSENNEGEYLLYNQPKKVNGKVITDKSTVENPEDVWGHKIGHEDLKQAMENKKRRFLQTYEGLVEATKLRRQANGIDTPEDKKWLEVFDLWLMNTLDQNSGTLNPTKFSDNQFPVKYMVKDADGKWRFKKASLDMLKGAIKDGKGNFIEFEDVNGLALPKIVEGERNAEGKFKKITKVLVYNVDGTPIVNVPLNIDFEDSKSSYYQVDAEGNNVTIKFVNDKIQEAIDTIRSLIVEEFMINGWDFATTDTSTKPKTSIAYPSYAEIFPSIDPNYNKAMLLPYIDHLKSRDKSKGYIHDNYEIAKFYDVNGDVLFDPSNPSKDPNFKESFQEVYYLNAFDGVKKEEQNLNNLLVAMYLGNGSTLELVSAGGKQSLWLSESEQYLPNVKLPEAISWGFLEEELDLSTLKELHQKPILNWFKPYISQLVGNKANQHSYLMVKADGSIVNNNPKYESFPAFWEMKSLKINESILSQDVEKSLFGSYYVVKAGKKEYGYNITFNDYKQFMKFASVDTTKAKLDPDNRVVNWDLEYVKERFNLKIFSSNLTKSLASAKTLSSEEKARLTALINSNDEQLLANEVMNRFINSKLALFVKELTLGEIDSKINENSQNELTYGWIFDKDLGYGLWKSDDVVVGKQNPDRANWEISVKELFNTFKEFADQNGVDLNQFTMFDELILDNKTQMYSTQLLYNFRLGKFSLKDILLAFVKGITKKAKPSDDVVSYFKTKTERKFNEFFSDYTYSFAEVINRDNLQITYSPSNSQFRNLPSFISGVNESNTGLEYVIDGQPTAKWNKALIEMNSSNQHSIISTITNYETRKDAEGKLRADKLGMEFIPSDMAKKTSFSNDSTRQSTYFGKFKSINNGWFKDRWYRDVLNFRIYDDEGNPIADDTISITDLEGKKVTNRAKAYWQYYIQSQGVGLRNLSNIWRHTDKDAIAMFGYLNSEDAKKANYLVFKDLVTSEIKTLKINKNHSSNMFYYTTQHVNNETNPASRHWLKDEVYDYTDSNGHHKGKGFVAWVSDYGIMSNYSNKLLTPNHEYEIYFSDNELGNKTLEIDLGSNQSISENGKTFSQAPTAVYIKDINGKNTPVFKVGVQFNGTK</sequence>
<keyword evidence="1" id="KW-0175">Coiled coil</keyword>
<name>A0A6M4JCF8_9MOLU</name>
<reference evidence="4 5" key="1">
    <citation type="submission" date="2020-05" db="EMBL/GenBank/DDBJ databases">
        <title>Novel Mycoplasma species detected in Mirounga angustirostris (northern elephant seal) from the USA.</title>
        <authorList>
            <person name="Volokhov D.V."/>
        </authorList>
    </citation>
    <scope>NUCLEOTIDE SEQUENCE [LARGE SCALE GENOMIC DNA]</scope>
    <source>
        <strain evidence="4 5">Mirounga ES2806-GEN</strain>
    </source>
</reference>
<evidence type="ECO:0000313" key="5">
    <source>
        <dbReference type="Proteomes" id="UP000500686"/>
    </source>
</evidence>
<keyword evidence="2" id="KW-1133">Transmembrane helix</keyword>
<dbReference type="KEGG" id="mmir:HLA87_02915"/>
<evidence type="ECO:0000313" key="4">
    <source>
        <dbReference type="EMBL" id="QJR43716.1"/>
    </source>
</evidence>
<keyword evidence="2" id="KW-0812">Transmembrane</keyword>
<keyword evidence="2" id="KW-0472">Membrane</keyword>
<evidence type="ECO:0000259" key="3">
    <source>
        <dbReference type="Pfam" id="PF00395"/>
    </source>
</evidence>
<evidence type="ECO:0000256" key="1">
    <source>
        <dbReference type="SAM" id="Coils"/>
    </source>
</evidence>
<evidence type="ECO:0000256" key="2">
    <source>
        <dbReference type="SAM" id="Phobius"/>
    </source>
</evidence>
<gene>
    <name evidence="4" type="ORF">HLA87_02915</name>
</gene>
<dbReference type="Pfam" id="PF00395">
    <property type="entry name" value="SLH"/>
    <property type="match status" value="1"/>
</dbReference>
<organism evidence="4 5">
    <name type="scientific">Mycoplasma miroungigenitalium</name>
    <dbReference type="NCBI Taxonomy" id="754515"/>
    <lineage>
        <taxon>Bacteria</taxon>
        <taxon>Bacillati</taxon>
        <taxon>Mycoplasmatota</taxon>
        <taxon>Mollicutes</taxon>
        <taxon>Mycoplasmataceae</taxon>
        <taxon>Mycoplasma</taxon>
    </lineage>
</organism>
<keyword evidence="5" id="KW-1185">Reference proteome</keyword>